<evidence type="ECO:0000313" key="3">
    <source>
        <dbReference type="Proteomes" id="UP000026923"/>
    </source>
</evidence>
<name>A0A061JJB4_STUST</name>
<dbReference type="InterPro" id="IPR050229">
    <property type="entry name" value="GlpE_sulfurtransferase"/>
</dbReference>
<dbReference type="SUPFAM" id="SSF52821">
    <property type="entry name" value="Rhodanese/Cell cycle control phosphatase"/>
    <property type="match status" value="1"/>
</dbReference>
<reference evidence="2 3" key="1">
    <citation type="journal article" date="2013" name="Genome Announc.">
        <title>Draft Genome of the Nitrogen-Fixing Bacterium Pseudomonas stutzeri Strain KOS6 Isolated from Industrial Hydrocarbon Sludge.</title>
        <authorList>
            <person name="Grigoryeva T.V."/>
            <person name="Laikov A.V."/>
            <person name="Naumova R.P."/>
            <person name="Manolov A.I."/>
            <person name="Larin A.K."/>
            <person name="Karpova I.Y."/>
            <person name="Semashko T.A."/>
            <person name="Alexeev D.G."/>
            <person name="Kostryukova E.S."/>
            <person name="Muller R."/>
            <person name="Govorun V.M."/>
        </authorList>
    </citation>
    <scope>NUCLEOTIDE SEQUENCE [LARGE SCALE GENOMIC DNA]</scope>
    <source>
        <strain evidence="2 3">KOS6</strain>
    </source>
</reference>
<keyword evidence="2" id="KW-0808">Transferase</keyword>
<dbReference type="InterPro" id="IPR036873">
    <property type="entry name" value="Rhodanese-like_dom_sf"/>
</dbReference>
<dbReference type="Proteomes" id="UP000026923">
    <property type="component" value="Unassembled WGS sequence"/>
</dbReference>
<comment type="caution">
    <text evidence="2">The sequence shown here is derived from an EMBL/GenBank/DDBJ whole genome shotgun (WGS) entry which is preliminary data.</text>
</comment>
<dbReference type="GO" id="GO:0005737">
    <property type="term" value="C:cytoplasm"/>
    <property type="evidence" value="ECO:0007669"/>
    <property type="project" value="InterPro"/>
</dbReference>
<dbReference type="Gene3D" id="3.40.250.10">
    <property type="entry name" value="Rhodanese-like domain"/>
    <property type="match status" value="1"/>
</dbReference>
<gene>
    <name evidence="2" type="ORF">B597_021675</name>
</gene>
<proteinExistence type="predicted"/>
<dbReference type="PROSITE" id="PS50206">
    <property type="entry name" value="RHODANESE_3"/>
    <property type="match status" value="1"/>
</dbReference>
<evidence type="ECO:0000313" key="2">
    <source>
        <dbReference type="EMBL" id="EWC39136.1"/>
    </source>
</evidence>
<dbReference type="EMBL" id="AMCZ02000051">
    <property type="protein sequence ID" value="EWC39136.1"/>
    <property type="molecule type" value="Genomic_DNA"/>
</dbReference>
<sequence>MSDYQRISVEQAQRLLATENAMLLDMRDAPAYCQGHDPRATRLSELNLRTLLKSTPNHVHLIICCERGHASCDMTQLFSDFGFINCYSLDGGYEAWKARPQRARPNQRAHTAHYALAME</sequence>
<dbReference type="Pfam" id="PF00581">
    <property type="entry name" value="Rhodanese"/>
    <property type="match status" value="1"/>
</dbReference>
<dbReference type="CDD" id="cd01444">
    <property type="entry name" value="GlpE_ST"/>
    <property type="match status" value="1"/>
</dbReference>
<dbReference type="RefSeq" id="WP_003294686.1">
    <property type="nucleotide sequence ID" value="NZ_KK020677.1"/>
</dbReference>
<dbReference type="SMART" id="SM00450">
    <property type="entry name" value="RHOD"/>
    <property type="match status" value="1"/>
</dbReference>
<dbReference type="PANTHER" id="PTHR43031:SF16">
    <property type="entry name" value="OXIDOREDUCTASE"/>
    <property type="match status" value="1"/>
</dbReference>
<dbReference type="PANTHER" id="PTHR43031">
    <property type="entry name" value="FAD-DEPENDENT OXIDOREDUCTASE"/>
    <property type="match status" value="1"/>
</dbReference>
<dbReference type="eggNOG" id="COG0607">
    <property type="taxonomic scope" value="Bacteria"/>
</dbReference>
<dbReference type="GO" id="GO:0004792">
    <property type="term" value="F:thiosulfate-cyanide sulfurtransferase activity"/>
    <property type="evidence" value="ECO:0007669"/>
    <property type="project" value="InterPro"/>
</dbReference>
<feature type="domain" description="Rhodanese" evidence="1">
    <location>
        <begin position="17"/>
        <end position="105"/>
    </location>
</feature>
<dbReference type="InterPro" id="IPR001763">
    <property type="entry name" value="Rhodanese-like_dom"/>
</dbReference>
<accession>A0A061JJB4</accession>
<dbReference type="AlphaFoldDB" id="A0A061JJB4"/>
<protein>
    <submittedName>
        <fullName evidence="2">Thiosulfate sulfurtransferase</fullName>
    </submittedName>
</protein>
<evidence type="ECO:0000259" key="1">
    <source>
        <dbReference type="PROSITE" id="PS50206"/>
    </source>
</evidence>
<dbReference type="OrthoDB" id="9811849at2"/>
<dbReference type="InterPro" id="IPR023695">
    <property type="entry name" value="Thiosulf_sulfurTrfase"/>
</dbReference>
<organism evidence="2 3">
    <name type="scientific">Stutzerimonas stutzeri KOS6</name>
    <dbReference type="NCBI Taxonomy" id="1218352"/>
    <lineage>
        <taxon>Bacteria</taxon>
        <taxon>Pseudomonadati</taxon>
        <taxon>Pseudomonadota</taxon>
        <taxon>Gammaproteobacteria</taxon>
        <taxon>Pseudomonadales</taxon>
        <taxon>Pseudomonadaceae</taxon>
        <taxon>Stutzerimonas</taxon>
    </lineage>
</organism>
<dbReference type="HOGENOM" id="CLU_089574_14_0_6"/>